<keyword evidence="4" id="KW-1185">Reference proteome</keyword>
<organism evidence="3 4">
    <name type="scientific">Zalerion maritima</name>
    <dbReference type="NCBI Taxonomy" id="339359"/>
    <lineage>
        <taxon>Eukaryota</taxon>
        <taxon>Fungi</taxon>
        <taxon>Dikarya</taxon>
        <taxon>Ascomycota</taxon>
        <taxon>Pezizomycotina</taxon>
        <taxon>Sordariomycetes</taxon>
        <taxon>Lulworthiomycetidae</taxon>
        <taxon>Lulworthiales</taxon>
        <taxon>Lulworthiaceae</taxon>
        <taxon>Zalerion</taxon>
    </lineage>
</organism>
<name>A0AAD5RK07_9PEZI</name>
<dbReference type="Proteomes" id="UP001201980">
    <property type="component" value="Unassembled WGS sequence"/>
</dbReference>
<feature type="signal peptide" evidence="2">
    <location>
        <begin position="1"/>
        <end position="27"/>
    </location>
</feature>
<comment type="caution">
    <text evidence="3">The sequence shown here is derived from an EMBL/GenBank/DDBJ whole genome shotgun (WGS) entry which is preliminary data.</text>
</comment>
<evidence type="ECO:0000256" key="2">
    <source>
        <dbReference type="SAM" id="SignalP"/>
    </source>
</evidence>
<dbReference type="EMBL" id="JAKWBI020000338">
    <property type="protein sequence ID" value="KAJ2896349.1"/>
    <property type="molecule type" value="Genomic_DNA"/>
</dbReference>
<feature type="region of interest" description="Disordered" evidence="1">
    <location>
        <begin position="69"/>
        <end position="89"/>
    </location>
</feature>
<sequence length="89" mass="9220">MATLSSIRAALAAILVFLVLIASVSHAFPAKTSTSLSWTVPASSPTPFAEQSRSSANLALVARQLNDESFPPNLTGARADGGKNLGEDH</sequence>
<dbReference type="AlphaFoldDB" id="A0AAD5RK07"/>
<accession>A0AAD5RK07</accession>
<feature type="chain" id="PRO_5042127366" evidence="2">
    <location>
        <begin position="28"/>
        <end position="89"/>
    </location>
</feature>
<protein>
    <submittedName>
        <fullName evidence="3">Uncharacterized protein</fullName>
    </submittedName>
</protein>
<proteinExistence type="predicted"/>
<gene>
    <name evidence="3" type="ORF">MKZ38_005613</name>
</gene>
<keyword evidence="2" id="KW-0732">Signal</keyword>
<reference evidence="3" key="1">
    <citation type="submission" date="2022-07" db="EMBL/GenBank/DDBJ databases">
        <title>Draft genome sequence of Zalerion maritima ATCC 34329, a (micro)plastics degrading marine fungus.</title>
        <authorList>
            <person name="Paco A."/>
            <person name="Goncalves M.F.M."/>
            <person name="Rocha-Santos T.A.P."/>
            <person name="Alves A."/>
        </authorList>
    </citation>
    <scope>NUCLEOTIDE SEQUENCE</scope>
    <source>
        <strain evidence="3">ATCC 34329</strain>
    </source>
</reference>
<evidence type="ECO:0000313" key="4">
    <source>
        <dbReference type="Proteomes" id="UP001201980"/>
    </source>
</evidence>
<evidence type="ECO:0000256" key="1">
    <source>
        <dbReference type="SAM" id="MobiDB-lite"/>
    </source>
</evidence>
<evidence type="ECO:0000313" key="3">
    <source>
        <dbReference type="EMBL" id="KAJ2896349.1"/>
    </source>
</evidence>